<evidence type="ECO:0000313" key="5">
    <source>
        <dbReference type="Proteomes" id="UP000070444"/>
    </source>
</evidence>
<dbReference type="InterPro" id="IPR013078">
    <property type="entry name" value="His_Pase_superF_clade-1"/>
</dbReference>
<keyword evidence="1" id="KW-0378">Hydrolase</keyword>
<dbReference type="Pfam" id="PF00300">
    <property type="entry name" value="His_Phos_1"/>
    <property type="match status" value="1"/>
</dbReference>
<accession>A0A137PGM4</accession>
<dbReference type="GO" id="GO:0043456">
    <property type="term" value="P:regulation of pentose-phosphate shunt"/>
    <property type="evidence" value="ECO:0007669"/>
    <property type="project" value="TreeGrafter"/>
</dbReference>
<feature type="non-terminal residue" evidence="4">
    <location>
        <position position="156"/>
    </location>
</feature>
<gene>
    <name evidence="4" type="ORF">CONCODRAFT_77001</name>
</gene>
<evidence type="ECO:0000313" key="4">
    <source>
        <dbReference type="EMBL" id="KXN74142.1"/>
    </source>
</evidence>
<evidence type="ECO:0000256" key="1">
    <source>
        <dbReference type="ARBA" id="ARBA00022801"/>
    </source>
</evidence>
<proteinExistence type="predicted"/>
<dbReference type="Gene3D" id="3.40.50.1240">
    <property type="entry name" value="Phosphoglycerate mutase-like"/>
    <property type="match status" value="1"/>
</dbReference>
<dbReference type="OrthoDB" id="354304at2759"/>
<dbReference type="GO" id="GO:0045820">
    <property type="term" value="P:negative regulation of glycolytic process"/>
    <property type="evidence" value="ECO:0007669"/>
    <property type="project" value="TreeGrafter"/>
</dbReference>
<feature type="active site" description="Proton donor/acceptor" evidence="2">
    <location>
        <position position="88"/>
    </location>
</feature>
<organism evidence="4 5">
    <name type="scientific">Conidiobolus coronatus (strain ATCC 28846 / CBS 209.66 / NRRL 28638)</name>
    <name type="common">Delacroixia coronata</name>
    <dbReference type="NCBI Taxonomy" id="796925"/>
    <lineage>
        <taxon>Eukaryota</taxon>
        <taxon>Fungi</taxon>
        <taxon>Fungi incertae sedis</taxon>
        <taxon>Zoopagomycota</taxon>
        <taxon>Entomophthoromycotina</taxon>
        <taxon>Entomophthoromycetes</taxon>
        <taxon>Entomophthorales</taxon>
        <taxon>Ancylistaceae</taxon>
        <taxon>Conidiobolus</taxon>
    </lineage>
</organism>
<dbReference type="STRING" id="796925.A0A137PGM4"/>
<dbReference type="PANTHER" id="PTHR46517">
    <property type="entry name" value="FRUCTOSE-2,6-BISPHOSPHATASE TIGAR"/>
    <property type="match status" value="1"/>
</dbReference>
<dbReference type="GO" id="GO:0004331">
    <property type="term" value="F:fructose-2,6-bisphosphate 2-phosphatase activity"/>
    <property type="evidence" value="ECO:0007669"/>
    <property type="project" value="TreeGrafter"/>
</dbReference>
<feature type="active site" description="Tele-phosphohistidine intermediate" evidence="2">
    <location>
        <position position="11"/>
    </location>
</feature>
<dbReference type="AlphaFoldDB" id="A0A137PGM4"/>
<feature type="binding site" evidence="3">
    <location>
        <begin position="10"/>
        <end position="17"/>
    </location>
    <ligand>
        <name>substrate</name>
    </ligand>
</feature>
<dbReference type="SMART" id="SM00855">
    <property type="entry name" value="PGAM"/>
    <property type="match status" value="1"/>
</dbReference>
<feature type="binding site" evidence="3">
    <location>
        <position position="63"/>
    </location>
    <ligand>
        <name>substrate</name>
    </ligand>
</feature>
<dbReference type="Proteomes" id="UP000070444">
    <property type="component" value="Unassembled WGS sequence"/>
</dbReference>
<name>A0A137PGM4_CONC2</name>
<evidence type="ECO:0000256" key="2">
    <source>
        <dbReference type="PIRSR" id="PIRSR613078-1"/>
    </source>
</evidence>
<sequence>MKELNLVFVRHGETDYNLEPRRFQGILDVELNETGIYQAEKLCKRLIENKYKFDKIYSSDLKRASKSIQPYLIDTGFNGIIYTEELRERDSGTLNGKTVEGVRSNLKPGETLADLLNKQGEHYSKFQNRVENFIQKVIMDELVNLDEICKKEVLLV</sequence>
<dbReference type="EMBL" id="KQ964427">
    <property type="protein sequence ID" value="KXN74142.1"/>
    <property type="molecule type" value="Genomic_DNA"/>
</dbReference>
<dbReference type="CDD" id="cd07067">
    <property type="entry name" value="HP_PGM_like"/>
    <property type="match status" value="1"/>
</dbReference>
<dbReference type="PANTHER" id="PTHR46517:SF1">
    <property type="entry name" value="FRUCTOSE-2,6-BISPHOSPHATASE TIGAR"/>
    <property type="match status" value="1"/>
</dbReference>
<dbReference type="GO" id="GO:0005829">
    <property type="term" value="C:cytosol"/>
    <property type="evidence" value="ECO:0007669"/>
    <property type="project" value="TreeGrafter"/>
</dbReference>
<keyword evidence="5" id="KW-1185">Reference proteome</keyword>
<dbReference type="InterPro" id="IPR051695">
    <property type="entry name" value="Phosphoglycerate_Mutase"/>
</dbReference>
<dbReference type="SUPFAM" id="SSF53254">
    <property type="entry name" value="Phosphoglycerate mutase-like"/>
    <property type="match status" value="1"/>
</dbReference>
<evidence type="ECO:0000256" key="3">
    <source>
        <dbReference type="PIRSR" id="PIRSR613078-2"/>
    </source>
</evidence>
<reference evidence="4 5" key="1">
    <citation type="journal article" date="2015" name="Genome Biol. Evol.">
        <title>Phylogenomic analyses indicate that early fungi evolved digesting cell walls of algal ancestors of land plants.</title>
        <authorList>
            <person name="Chang Y."/>
            <person name="Wang S."/>
            <person name="Sekimoto S."/>
            <person name="Aerts A.L."/>
            <person name="Choi C."/>
            <person name="Clum A."/>
            <person name="LaButti K.M."/>
            <person name="Lindquist E.A."/>
            <person name="Yee Ngan C."/>
            <person name="Ohm R.A."/>
            <person name="Salamov A.A."/>
            <person name="Grigoriev I.V."/>
            <person name="Spatafora J.W."/>
            <person name="Berbee M.L."/>
        </authorList>
    </citation>
    <scope>NUCLEOTIDE SEQUENCE [LARGE SCALE GENOMIC DNA]</scope>
    <source>
        <strain evidence="4 5">NRRL 28638</strain>
    </source>
</reference>
<dbReference type="InterPro" id="IPR029033">
    <property type="entry name" value="His_PPase_superfam"/>
</dbReference>
<protein>
    <submittedName>
        <fullName evidence="4">Phosphoglycerate mutase-like protein</fullName>
    </submittedName>
</protein>